<gene>
    <name evidence="4" type="ORF">G3I74_11255</name>
</gene>
<reference evidence="4 5" key="1">
    <citation type="submission" date="2020-02" db="EMBL/GenBank/DDBJ databases">
        <authorList>
            <person name="Zhang X.-Y."/>
        </authorList>
    </citation>
    <scope>NUCLEOTIDE SEQUENCE [LARGE SCALE GENOMIC DNA]</scope>
    <source>
        <strain evidence="4 5">C33</strain>
    </source>
</reference>
<feature type="domain" description="Glycosyltransferase 2-like" evidence="2">
    <location>
        <begin position="435"/>
        <end position="586"/>
    </location>
</feature>
<dbReference type="InterPro" id="IPR050834">
    <property type="entry name" value="Glycosyltransf_2"/>
</dbReference>
<dbReference type="Pfam" id="PF00535">
    <property type="entry name" value="Glycos_transf_2"/>
    <property type="match status" value="2"/>
</dbReference>
<accession>A0A845V544</accession>
<sequence length="690" mass="78278">MTLSLTEAHRLFETGQYRAALKLYEEFKAVTGVEWVDYSIAQCRARLGQSESGIDSSGIAVDVMDPVTRILLSNANKAALSDDERRRLIQELRKQWENTSQPIEVSEYPQTVPSDWPDGLELPALPESTNDYCWMLRHFKDSQIRRSDTGLSVIIPTFNRPHHLAITLACLCHQQTQFVFEVLVVDDGSSVDIEGVVRGYESKLDVKYLRQPDSGYRLCAARNLGIRAARHDWIAILDCDMAPSRGWVQSYCEALSLSWRWALIGPRKYIDTGDLDVSDFLNDPDYLETVPLVLSKNELSGKRDGEVSVDWRLEAFKHTEQLRLCTHPFRYFSGGNVAFSRQWVELVGGFDEDFSAWGGEDNEYGYRLFRQGCFFRSLPEGLAYHQEPPGGENEIDRKQGKVITIPMVKDRVPIFYRKRSPNIENARIRRRPLVSIYIPAFNAQAFIVDCVNSALAQTVTDLEVVVCDDGSTDETLTVLQNQYEKNPRVRIVSQKNGGIGSASNTAVRNCRGHYIGQLDSDDLLLPDAVALCLHEFENDPNLGLVYTSNWNQDASTREMTPGYNWPAFSREKLATAMIVHHFRMFSARAWHMTQGFSEEMENAVDYDIYLKLSEVAPIKHINTRSYIRRLHGHNTSVKRVELQKENHFIAANNALNRQGIELIQVAPASTENPGCRKYCFKNVGSGGIIN</sequence>
<dbReference type="EMBL" id="JAAGSC010000042">
    <property type="protein sequence ID" value="NDY96306.1"/>
    <property type="molecule type" value="Genomic_DNA"/>
</dbReference>
<evidence type="ECO:0000313" key="4">
    <source>
        <dbReference type="EMBL" id="NDY96306.1"/>
    </source>
</evidence>
<feature type="domain" description="Galactosyltransferase C-terminal" evidence="3">
    <location>
        <begin position="327"/>
        <end position="380"/>
    </location>
</feature>
<dbReference type="Pfam" id="PF02709">
    <property type="entry name" value="Glyco_transf_7C"/>
    <property type="match status" value="1"/>
</dbReference>
<evidence type="ECO:0000259" key="3">
    <source>
        <dbReference type="Pfam" id="PF02709"/>
    </source>
</evidence>
<dbReference type="InterPro" id="IPR001173">
    <property type="entry name" value="Glyco_trans_2-like"/>
</dbReference>
<comment type="caution">
    <text evidence="4">The sequence shown here is derived from an EMBL/GenBank/DDBJ whole genome shotgun (WGS) entry which is preliminary data.</text>
</comment>
<keyword evidence="5" id="KW-1185">Reference proteome</keyword>
<dbReference type="InterPro" id="IPR029044">
    <property type="entry name" value="Nucleotide-diphossugar_trans"/>
</dbReference>
<organism evidence="4 5">
    <name type="scientific">Wenzhouxiangella limi</name>
    <dbReference type="NCBI Taxonomy" id="2707351"/>
    <lineage>
        <taxon>Bacteria</taxon>
        <taxon>Pseudomonadati</taxon>
        <taxon>Pseudomonadota</taxon>
        <taxon>Gammaproteobacteria</taxon>
        <taxon>Chromatiales</taxon>
        <taxon>Wenzhouxiangellaceae</taxon>
        <taxon>Wenzhouxiangella</taxon>
    </lineage>
</organism>
<name>A0A845V544_9GAMM</name>
<dbReference type="SUPFAM" id="SSF53448">
    <property type="entry name" value="Nucleotide-diphospho-sugar transferases"/>
    <property type="match status" value="2"/>
</dbReference>
<evidence type="ECO:0000256" key="1">
    <source>
        <dbReference type="ARBA" id="ARBA00022679"/>
    </source>
</evidence>
<dbReference type="Gene3D" id="3.90.550.10">
    <property type="entry name" value="Spore Coat Polysaccharide Biosynthesis Protein SpsA, Chain A"/>
    <property type="match status" value="2"/>
</dbReference>
<dbReference type="PANTHER" id="PTHR43685">
    <property type="entry name" value="GLYCOSYLTRANSFERASE"/>
    <property type="match status" value="1"/>
</dbReference>
<dbReference type="Proteomes" id="UP000484885">
    <property type="component" value="Unassembled WGS sequence"/>
</dbReference>
<dbReference type="InterPro" id="IPR027791">
    <property type="entry name" value="Galactosyl_T_C"/>
</dbReference>
<protein>
    <submittedName>
        <fullName evidence="4">Glycosyltransferase</fullName>
    </submittedName>
</protein>
<evidence type="ECO:0000259" key="2">
    <source>
        <dbReference type="Pfam" id="PF00535"/>
    </source>
</evidence>
<dbReference type="AlphaFoldDB" id="A0A845V544"/>
<dbReference type="GO" id="GO:0016740">
    <property type="term" value="F:transferase activity"/>
    <property type="evidence" value="ECO:0007669"/>
    <property type="project" value="UniProtKB-KW"/>
</dbReference>
<dbReference type="PANTHER" id="PTHR43685:SF2">
    <property type="entry name" value="GLYCOSYLTRANSFERASE 2-LIKE DOMAIN-CONTAINING PROTEIN"/>
    <property type="match status" value="1"/>
</dbReference>
<evidence type="ECO:0000313" key="5">
    <source>
        <dbReference type="Proteomes" id="UP000484885"/>
    </source>
</evidence>
<keyword evidence="1 4" id="KW-0808">Transferase</keyword>
<proteinExistence type="predicted"/>
<feature type="domain" description="Glycosyltransferase 2-like" evidence="2">
    <location>
        <begin position="152"/>
        <end position="271"/>
    </location>
</feature>
<dbReference type="RefSeq" id="WP_164211708.1">
    <property type="nucleotide sequence ID" value="NZ_JAAGSC010000042.1"/>
</dbReference>